<keyword evidence="2" id="KW-0479">Metal-binding</keyword>
<proteinExistence type="predicted"/>
<dbReference type="SMART" id="SM00184">
    <property type="entry name" value="RING"/>
    <property type="match status" value="1"/>
</dbReference>
<keyword evidence="8" id="KW-1185">Reference proteome</keyword>
<organism evidence="7 8">
    <name type="scientific">Lymnaea stagnalis</name>
    <name type="common">Great pond snail</name>
    <name type="synonym">Helix stagnalis</name>
    <dbReference type="NCBI Taxonomy" id="6523"/>
    <lineage>
        <taxon>Eukaryota</taxon>
        <taxon>Metazoa</taxon>
        <taxon>Spiralia</taxon>
        <taxon>Lophotrochozoa</taxon>
        <taxon>Mollusca</taxon>
        <taxon>Gastropoda</taxon>
        <taxon>Heterobranchia</taxon>
        <taxon>Euthyneura</taxon>
        <taxon>Panpulmonata</taxon>
        <taxon>Hygrophila</taxon>
        <taxon>Lymnaeoidea</taxon>
        <taxon>Lymnaeidae</taxon>
        <taxon>Lymnaea</taxon>
    </lineage>
</organism>
<dbReference type="PANTHER" id="PTHR12109:SF3">
    <property type="entry name" value="RING FINGER PROTEIN 141"/>
    <property type="match status" value="1"/>
</dbReference>
<dbReference type="AlphaFoldDB" id="A0AAV2HJK6"/>
<dbReference type="InterPro" id="IPR001841">
    <property type="entry name" value="Znf_RING"/>
</dbReference>
<dbReference type="InterPro" id="IPR043400">
    <property type="entry name" value="RING-HC_RNF141"/>
</dbReference>
<evidence type="ECO:0000256" key="4">
    <source>
        <dbReference type="ARBA" id="ARBA00022833"/>
    </source>
</evidence>
<dbReference type="InterPro" id="IPR013083">
    <property type="entry name" value="Znf_RING/FYVE/PHD"/>
</dbReference>
<dbReference type="Proteomes" id="UP001497497">
    <property type="component" value="Unassembled WGS sequence"/>
</dbReference>
<dbReference type="InterPro" id="IPR047126">
    <property type="entry name" value="RNF141-like"/>
</dbReference>
<dbReference type="CDD" id="cd16545">
    <property type="entry name" value="RING-HC_RNF141"/>
    <property type="match status" value="1"/>
</dbReference>
<dbReference type="SUPFAM" id="SSF57850">
    <property type="entry name" value="RING/U-box"/>
    <property type="match status" value="1"/>
</dbReference>
<dbReference type="Gene3D" id="3.30.40.10">
    <property type="entry name" value="Zinc/RING finger domain, C3HC4 (zinc finger)"/>
    <property type="match status" value="1"/>
</dbReference>
<feature type="domain" description="RING-type" evidence="6">
    <location>
        <begin position="163"/>
        <end position="202"/>
    </location>
</feature>
<evidence type="ECO:0000313" key="8">
    <source>
        <dbReference type="Proteomes" id="UP001497497"/>
    </source>
</evidence>
<dbReference type="GO" id="GO:0008270">
    <property type="term" value="F:zinc ion binding"/>
    <property type="evidence" value="ECO:0007669"/>
    <property type="project" value="UniProtKB-KW"/>
</dbReference>
<evidence type="ECO:0000259" key="6">
    <source>
        <dbReference type="PROSITE" id="PS50089"/>
    </source>
</evidence>
<reference evidence="7 8" key="1">
    <citation type="submission" date="2024-04" db="EMBL/GenBank/DDBJ databases">
        <authorList>
            <consortium name="Genoscope - CEA"/>
            <person name="William W."/>
        </authorList>
    </citation>
    <scope>NUCLEOTIDE SEQUENCE [LARGE SCALE GENOMIC DNA]</scope>
</reference>
<accession>A0AAV2HJK6</accession>
<dbReference type="EMBL" id="CAXITT010000150">
    <property type="protein sequence ID" value="CAL1533728.1"/>
    <property type="molecule type" value="Genomic_DNA"/>
</dbReference>
<evidence type="ECO:0000256" key="5">
    <source>
        <dbReference type="PROSITE-ProRule" id="PRU00175"/>
    </source>
</evidence>
<protein>
    <recommendedName>
        <fullName evidence="1">RING finger protein 141</fullName>
    </recommendedName>
</protein>
<dbReference type="PROSITE" id="PS50089">
    <property type="entry name" value="ZF_RING_2"/>
    <property type="match status" value="1"/>
</dbReference>
<evidence type="ECO:0000313" key="7">
    <source>
        <dbReference type="EMBL" id="CAL1533728.1"/>
    </source>
</evidence>
<name>A0AAV2HJK6_LYMST</name>
<dbReference type="PROSITE" id="PS00518">
    <property type="entry name" value="ZF_RING_1"/>
    <property type="match status" value="1"/>
</dbReference>
<keyword evidence="4" id="KW-0862">Zinc</keyword>
<gene>
    <name evidence="7" type="ORF">GSLYS_00007688001</name>
</gene>
<dbReference type="PANTHER" id="PTHR12109">
    <property type="entry name" value="RING FINGER PROTEIN 141-RELATED"/>
    <property type="match status" value="1"/>
</dbReference>
<comment type="caution">
    <text evidence="7">The sequence shown here is derived from an EMBL/GenBank/DDBJ whole genome shotgun (WGS) entry which is preliminary data.</text>
</comment>
<dbReference type="GO" id="GO:0051865">
    <property type="term" value="P:protein autoubiquitination"/>
    <property type="evidence" value="ECO:0007669"/>
    <property type="project" value="TreeGrafter"/>
</dbReference>
<evidence type="ECO:0000256" key="3">
    <source>
        <dbReference type="ARBA" id="ARBA00022771"/>
    </source>
</evidence>
<evidence type="ECO:0000256" key="2">
    <source>
        <dbReference type="ARBA" id="ARBA00022723"/>
    </source>
</evidence>
<dbReference type="GO" id="GO:0004842">
    <property type="term" value="F:ubiquitin-protein transferase activity"/>
    <property type="evidence" value="ECO:0007669"/>
    <property type="project" value="TreeGrafter"/>
</dbReference>
<dbReference type="InterPro" id="IPR017907">
    <property type="entry name" value="Znf_RING_CS"/>
</dbReference>
<keyword evidence="3 5" id="KW-0863">Zinc-finger</keyword>
<sequence length="243" mass="27002">MGQISSSASNPSEGDIGQLQSKLFAHFNIIKSLATVKHKEIVDCIEELNTATRSFTDRAGKQLRFMILKDSDTTFLWKGTIRIRCLKINTGTNVVESCRLLTLRQFVVIYKEIIEQVLVLSNTRDDSSSESAPAASKGELTASSIFSSSDKKSIGDEEPMNECCVCMDRRACVMLSCCHEFCEICIDNWTRDEKHSNCPLCRTQVAGSDDTWVLTDKNDSGDYASEVKGYLVGLADRSKEPQS</sequence>
<evidence type="ECO:0000256" key="1">
    <source>
        <dbReference type="ARBA" id="ARBA00022017"/>
    </source>
</evidence>